<dbReference type="InterPro" id="IPR041725">
    <property type="entry name" value="L-asparaginase_I"/>
</dbReference>
<dbReference type="Gene3D" id="1.25.40.20">
    <property type="entry name" value="Ankyrin repeat-containing domain"/>
    <property type="match status" value="1"/>
</dbReference>
<dbReference type="STRING" id="1858805.M5GGI9"/>
<organism evidence="11 12">
    <name type="scientific">Dacryopinax primogenitus (strain DJM 731)</name>
    <name type="common">Brown rot fungus</name>
    <dbReference type="NCBI Taxonomy" id="1858805"/>
    <lineage>
        <taxon>Eukaryota</taxon>
        <taxon>Fungi</taxon>
        <taxon>Dikarya</taxon>
        <taxon>Basidiomycota</taxon>
        <taxon>Agaricomycotina</taxon>
        <taxon>Dacrymycetes</taxon>
        <taxon>Dacrymycetales</taxon>
        <taxon>Dacrymycetaceae</taxon>
        <taxon>Dacryopinax</taxon>
    </lineage>
</organism>
<dbReference type="Pfam" id="PF17763">
    <property type="entry name" value="Asparaginase_C"/>
    <property type="match status" value="1"/>
</dbReference>
<dbReference type="PROSITE" id="PS50088">
    <property type="entry name" value="ANK_REPEAT"/>
    <property type="match status" value="1"/>
</dbReference>
<dbReference type="InterPro" id="IPR002110">
    <property type="entry name" value="Ankyrin_rpt"/>
</dbReference>
<dbReference type="OrthoDB" id="542841at2759"/>
<evidence type="ECO:0000259" key="10">
    <source>
        <dbReference type="Pfam" id="PF17763"/>
    </source>
</evidence>
<dbReference type="Pfam" id="PF00710">
    <property type="entry name" value="Asparaginase"/>
    <property type="match status" value="1"/>
</dbReference>
<dbReference type="PRINTS" id="PR00139">
    <property type="entry name" value="ASNGLNASE"/>
</dbReference>
<dbReference type="InterPro" id="IPR040919">
    <property type="entry name" value="Asparaginase_C"/>
</dbReference>
<dbReference type="InterPro" id="IPR027475">
    <property type="entry name" value="Asparaginase/glutaminase_AS2"/>
</dbReference>
<keyword evidence="12" id="KW-1185">Reference proteome</keyword>
<evidence type="ECO:0000256" key="7">
    <source>
        <dbReference type="PROSITE-ProRule" id="PRU10099"/>
    </source>
</evidence>
<dbReference type="CDD" id="cd08963">
    <property type="entry name" value="L-asparaginase_I"/>
    <property type="match status" value="1"/>
</dbReference>
<dbReference type="Gene3D" id="3.40.50.1170">
    <property type="entry name" value="L-asparaginase, N-terminal domain"/>
    <property type="match status" value="1"/>
</dbReference>
<gene>
    <name evidence="11" type="ORF">DACRYDRAFT_104054</name>
</gene>
<evidence type="ECO:0000256" key="3">
    <source>
        <dbReference type="ARBA" id="ARBA00022801"/>
    </source>
</evidence>
<dbReference type="SMART" id="SM00248">
    <property type="entry name" value="ANK"/>
    <property type="match status" value="2"/>
</dbReference>
<dbReference type="PANTHER" id="PTHR11707">
    <property type="entry name" value="L-ASPARAGINASE"/>
    <property type="match status" value="1"/>
</dbReference>
<name>M5GGI9_DACPD</name>
<dbReference type="Proteomes" id="UP000030653">
    <property type="component" value="Unassembled WGS sequence"/>
</dbReference>
<dbReference type="InterPro" id="IPR037152">
    <property type="entry name" value="L-asparaginase_N_sf"/>
</dbReference>
<dbReference type="PROSITE" id="PS00144">
    <property type="entry name" value="ASN_GLN_ASE_1"/>
    <property type="match status" value="1"/>
</dbReference>
<keyword evidence="2" id="KW-0677">Repeat</keyword>
<dbReference type="PANTHER" id="PTHR11707:SF28">
    <property type="entry name" value="60 KDA LYSOPHOSPHOLIPASE"/>
    <property type="match status" value="1"/>
</dbReference>
<dbReference type="SMART" id="SM00870">
    <property type="entry name" value="Asparaginase"/>
    <property type="match status" value="1"/>
</dbReference>
<dbReference type="SUPFAM" id="SSF48403">
    <property type="entry name" value="Ankyrin repeat"/>
    <property type="match status" value="1"/>
</dbReference>
<feature type="domain" description="Asparaginase/glutaminase C-terminal" evidence="10">
    <location>
        <begin position="315"/>
        <end position="427"/>
    </location>
</feature>
<evidence type="ECO:0000256" key="8">
    <source>
        <dbReference type="PROSITE-ProRule" id="PRU10100"/>
    </source>
</evidence>
<dbReference type="InterPro" id="IPR027474">
    <property type="entry name" value="L-asparaginase_N"/>
</dbReference>
<protein>
    <recommendedName>
        <fullName evidence="1">asparaginase</fullName>
        <ecNumber evidence="1">3.5.1.1</ecNumber>
    </recommendedName>
</protein>
<evidence type="ECO:0000256" key="4">
    <source>
        <dbReference type="ARBA" id="ARBA00023043"/>
    </source>
</evidence>
<dbReference type="Gene3D" id="3.40.50.40">
    <property type="match status" value="1"/>
</dbReference>
<sequence length="650" mass="70426">MSRATSAESRVLVIYTGGTIGMVLSGQGYTPEPNLLTESLRTQTRFHDPLGTSLFSNAESSTSFKTWAASQASSRAATPHSFPGSVQEPSSLEAHGPTLLVRSSRPIMINGSQTHNTAGISSTGVPYYEKHMPSLITPSVHASGDVRKRIHYAILEWQPLLDSSNMELSDWIRIATEIELNYHNFDAFVVLHGTDTMCYSSSALSFMLEDLGKTVILTGAQIPLSQLRNDAVENLLGALSIAGHYIIPECCLYFNHKLFRGNRVTKVSADDFDAFDSPNLQPLVEVGINIEVNWSSVLRPMGSKAFRVQKQMCSDVASLRLFPGITGSIIRAFLAPPLEGVVLETFGAGNAPNRPDVLDAIKEATSRGVVIVAISQCHKGAVSDSYQTGRALLDLGVIPGADMTPECALTKLAYLLSKRMPVDEVRGLVGVPLRGELTVPTDETTFSTAPNHTLDIMSSIMRLSSDRPKPPRRQQSMSAPVALTTTADDQQAGDLAMLPFLAQLAVARDDVETLDMCLHLEEELSGSNSMQALGSPQRQRRQGPSLVNQLDVASGRTLLHIAALQGSVACTQQLLDGGALVHMRDALDHTALYYAARRGHTAIVLELRKAGGHLYGADIDEGYADLAFRRAREEGDREAMRTWVEAGFKG</sequence>
<dbReference type="EMBL" id="JH795856">
    <property type="protein sequence ID" value="EJU05568.1"/>
    <property type="molecule type" value="Genomic_DNA"/>
</dbReference>
<keyword evidence="4 6" id="KW-0040">ANK repeat</keyword>
<dbReference type="SFLD" id="SFLDS00057">
    <property type="entry name" value="Glutaminase/Asparaginase"/>
    <property type="match status" value="1"/>
</dbReference>
<comment type="similarity">
    <text evidence="5">In the N-terminal section; belongs to the asparaginase 1 family.</text>
</comment>
<accession>M5GGI9</accession>
<dbReference type="PIRSF" id="PIRSF500176">
    <property type="entry name" value="L_ASNase"/>
    <property type="match status" value="1"/>
</dbReference>
<proteinExistence type="inferred from homology"/>
<evidence type="ECO:0000313" key="12">
    <source>
        <dbReference type="Proteomes" id="UP000030653"/>
    </source>
</evidence>
<reference evidence="11 12" key="1">
    <citation type="journal article" date="2012" name="Science">
        <title>The Paleozoic origin of enzymatic lignin decomposition reconstructed from 31 fungal genomes.</title>
        <authorList>
            <person name="Floudas D."/>
            <person name="Binder M."/>
            <person name="Riley R."/>
            <person name="Barry K."/>
            <person name="Blanchette R.A."/>
            <person name="Henrissat B."/>
            <person name="Martinez A.T."/>
            <person name="Otillar R."/>
            <person name="Spatafora J.W."/>
            <person name="Yadav J.S."/>
            <person name="Aerts A."/>
            <person name="Benoit I."/>
            <person name="Boyd A."/>
            <person name="Carlson A."/>
            <person name="Copeland A."/>
            <person name="Coutinho P.M."/>
            <person name="de Vries R.P."/>
            <person name="Ferreira P."/>
            <person name="Findley K."/>
            <person name="Foster B."/>
            <person name="Gaskell J."/>
            <person name="Glotzer D."/>
            <person name="Gorecki P."/>
            <person name="Heitman J."/>
            <person name="Hesse C."/>
            <person name="Hori C."/>
            <person name="Igarashi K."/>
            <person name="Jurgens J.A."/>
            <person name="Kallen N."/>
            <person name="Kersten P."/>
            <person name="Kohler A."/>
            <person name="Kuees U."/>
            <person name="Kumar T.K.A."/>
            <person name="Kuo A."/>
            <person name="LaButti K."/>
            <person name="Larrondo L.F."/>
            <person name="Lindquist E."/>
            <person name="Ling A."/>
            <person name="Lombard V."/>
            <person name="Lucas S."/>
            <person name="Lundell T."/>
            <person name="Martin R."/>
            <person name="McLaughlin D.J."/>
            <person name="Morgenstern I."/>
            <person name="Morin E."/>
            <person name="Murat C."/>
            <person name="Nagy L.G."/>
            <person name="Nolan M."/>
            <person name="Ohm R.A."/>
            <person name="Patyshakuliyeva A."/>
            <person name="Rokas A."/>
            <person name="Ruiz-Duenas F.J."/>
            <person name="Sabat G."/>
            <person name="Salamov A."/>
            <person name="Samejima M."/>
            <person name="Schmutz J."/>
            <person name="Slot J.C."/>
            <person name="St John F."/>
            <person name="Stenlid J."/>
            <person name="Sun H."/>
            <person name="Sun S."/>
            <person name="Syed K."/>
            <person name="Tsang A."/>
            <person name="Wiebenga A."/>
            <person name="Young D."/>
            <person name="Pisabarro A."/>
            <person name="Eastwood D.C."/>
            <person name="Martin F."/>
            <person name="Cullen D."/>
            <person name="Grigoriev I.V."/>
            <person name="Hibbett D.S."/>
        </authorList>
    </citation>
    <scope>NUCLEOTIDE SEQUENCE [LARGE SCALE GENOMIC DNA]</scope>
    <source>
        <strain evidence="11 12">DJM-731 SS1</strain>
    </source>
</reference>
<dbReference type="HOGENOM" id="CLU_019134_3_0_1"/>
<dbReference type="GO" id="GO:0006528">
    <property type="term" value="P:asparagine metabolic process"/>
    <property type="evidence" value="ECO:0007669"/>
    <property type="project" value="UniProtKB-ARBA"/>
</dbReference>
<dbReference type="InterPro" id="IPR036152">
    <property type="entry name" value="Asp/glu_Ase-like_sf"/>
</dbReference>
<dbReference type="InterPro" id="IPR036770">
    <property type="entry name" value="Ankyrin_rpt-contain_sf"/>
</dbReference>
<dbReference type="InterPro" id="IPR006033">
    <property type="entry name" value="AsnA_fam"/>
</dbReference>
<keyword evidence="3" id="KW-0378">Hydrolase</keyword>
<dbReference type="PROSITE" id="PS50297">
    <property type="entry name" value="ANK_REP_REGION"/>
    <property type="match status" value="1"/>
</dbReference>
<dbReference type="GO" id="GO:0004067">
    <property type="term" value="F:asparaginase activity"/>
    <property type="evidence" value="ECO:0007669"/>
    <property type="project" value="UniProtKB-UniRule"/>
</dbReference>
<evidence type="ECO:0000256" key="5">
    <source>
        <dbReference type="ARBA" id="ARBA00061199"/>
    </source>
</evidence>
<dbReference type="SUPFAM" id="SSF53774">
    <property type="entry name" value="Glutaminase/Asparaginase"/>
    <property type="match status" value="2"/>
</dbReference>
<dbReference type="FunFam" id="3.40.50.40:FF:000001">
    <property type="entry name" value="L-asparaginase 1"/>
    <property type="match status" value="1"/>
</dbReference>
<evidence type="ECO:0000256" key="1">
    <source>
        <dbReference type="ARBA" id="ARBA00012920"/>
    </source>
</evidence>
<dbReference type="OMA" id="CDVGVIP"/>
<dbReference type="InterPro" id="IPR020827">
    <property type="entry name" value="Asparaginase/glutaminase_AS1"/>
</dbReference>
<feature type="repeat" description="ANK" evidence="6">
    <location>
        <begin position="554"/>
        <end position="586"/>
    </location>
</feature>
<dbReference type="NCBIfam" id="TIGR00519">
    <property type="entry name" value="asnASE_I"/>
    <property type="match status" value="1"/>
</dbReference>
<feature type="domain" description="L-asparaginase N-terminal" evidence="9">
    <location>
        <begin position="156"/>
        <end position="296"/>
    </location>
</feature>
<dbReference type="EC" id="3.5.1.1" evidence="1"/>
<dbReference type="PROSITE" id="PS51732">
    <property type="entry name" value="ASN_GLN_ASE_3"/>
    <property type="match status" value="1"/>
</dbReference>
<dbReference type="PIRSF" id="PIRSF001220">
    <property type="entry name" value="L-ASNase_gatD"/>
    <property type="match status" value="1"/>
</dbReference>
<evidence type="ECO:0000256" key="6">
    <source>
        <dbReference type="PROSITE-ProRule" id="PRU00023"/>
    </source>
</evidence>
<dbReference type="PROSITE" id="PS00917">
    <property type="entry name" value="ASN_GLN_ASE_2"/>
    <property type="match status" value="1"/>
</dbReference>
<dbReference type="InterPro" id="IPR027473">
    <property type="entry name" value="L-asparaginase_C"/>
</dbReference>
<dbReference type="InterPro" id="IPR006034">
    <property type="entry name" value="Asparaginase/glutaminase-like"/>
</dbReference>
<dbReference type="FunFam" id="3.40.50.1170:FF:000003">
    <property type="entry name" value="60 kDa lysophospholipase"/>
    <property type="match status" value="1"/>
</dbReference>
<feature type="active site" evidence="8">
    <location>
        <position position="194"/>
    </location>
</feature>
<evidence type="ECO:0000313" key="11">
    <source>
        <dbReference type="EMBL" id="EJU05568.1"/>
    </source>
</evidence>
<dbReference type="RefSeq" id="XP_040632462.1">
    <property type="nucleotide sequence ID" value="XM_040767872.1"/>
</dbReference>
<dbReference type="AlphaFoldDB" id="M5GGI9"/>
<evidence type="ECO:0000256" key="2">
    <source>
        <dbReference type="ARBA" id="ARBA00022737"/>
    </source>
</evidence>
<feature type="active site" evidence="7">
    <location>
        <position position="19"/>
    </location>
</feature>
<evidence type="ECO:0000259" key="9">
    <source>
        <dbReference type="Pfam" id="PF00710"/>
    </source>
</evidence>
<dbReference type="Pfam" id="PF12796">
    <property type="entry name" value="Ank_2"/>
    <property type="match status" value="1"/>
</dbReference>
<dbReference type="GeneID" id="63682934"/>